<organism evidence="2 3">
    <name type="scientific">Magnaporthiopsis poae (strain ATCC 64411 / 73-15)</name>
    <name type="common">Kentucky bluegrass fungus</name>
    <name type="synonym">Magnaporthe poae</name>
    <dbReference type="NCBI Taxonomy" id="644358"/>
    <lineage>
        <taxon>Eukaryota</taxon>
        <taxon>Fungi</taxon>
        <taxon>Dikarya</taxon>
        <taxon>Ascomycota</taxon>
        <taxon>Pezizomycotina</taxon>
        <taxon>Sordariomycetes</taxon>
        <taxon>Sordariomycetidae</taxon>
        <taxon>Magnaporthales</taxon>
        <taxon>Magnaporthaceae</taxon>
        <taxon>Magnaporthiopsis</taxon>
    </lineage>
</organism>
<proteinExistence type="predicted"/>
<dbReference type="EMBL" id="ADBL01001584">
    <property type="status" value="NOT_ANNOTATED_CDS"/>
    <property type="molecule type" value="Genomic_DNA"/>
</dbReference>
<dbReference type="Gene3D" id="3.10.450.50">
    <property type="match status" value="1"/>
</dbReference>
<dbReference type="OMA" id="CECMLFG"/>
<dbReference type="OrthoDB" id="3468019at2759"/>
<protein>
    <recommendedName>
        <fullName evidence="4">SnoaL-like domain-containing protein</fullName>
    </recommendedName>
</protein>
<dbReference type="VEuPathDB" id="FungiDB:MAPG_06514"/>
<reference evidence="1" key="3">
    <citation type="submission" date="2011-03" db="EMBL/GenBank/DDBJ databases">
        <title>Annotation of Magnaporthe poae ATCC 64411.</title>
        <authorList>
            <person name="Ma L.-J."/>
            <person name="Dead R."/>
            <person name="Young S.K."/>
            <person name="Zeng Q."/>
            <person name="Gargeya S."/>
            <person name="Fitzgerald M."/>
            <person name="Haas B."/>
            <person name="Abouelleil A."/>
            <person name="Alvarado L."/>
            <person name="Arachchi H.M."/>
            <person name="Berlin A."/>
            <person name="Brown A."/>
            <person name="Chapman S.B."/>
            <person name="Chen Z."/>
            <person name="Dunbar C."/>
            <person name="Freedman E."/>
            <person name="Gearin G."/>
            <person name="Gellesch M."/>
            <person name="Goldberg J."/>
            <person name="Griggs A."/>
            <person name="Gujja S."/>
            <person name="Heiman D."/>
            <person name="Howarth C."/>
            <person name="Larson L."/>
            <person name="Lui A."/>
            <person name="MacDonald P.J.P."/>
            <person name="Mehta T."/>
            <person name="Montmayeur A."/>
            <person name="Murphy C."/>
            <person name="Neiman D."/>
            <person name="Pearson M."/>
            <person name="Priest M."/>
            <person name="Roberts A."/>
            <person name="Saif S."/>
            <person name="Shea T."/>
            <person name="Shenoy N."/>
            <person name="Sisk P."/>
            <person name="Stolte C."/>
            <person name="Sykes S."/>
            <person name="Yandava C."/>
            <person name="Wortman J."/>
            <person name="Nusbaum C."/>
            <person name="Birren B."/>
        </authorList>
    </citation>
    <scope>NUCLEOTIDE SEQUENCE</scope>
    <source>
        <strain evidence="1">ATCC 64411</strain>
    </source>
</reference>
<reference evidence="3" key="2">
    <citation type="submission" date="2010-05" db="EMBL/GenBank/DDBJ databases">
        <title>The genome sequence of Magnaporthe poae strain ATCC 64411.</title>
        <authorList>
            <person name="Ma L.-J."/>
            <person name="Dead R."/>
            <person name="Young S."/>
            <person name="Zeng Q."/>
            <person name="Koehrsen M."/>
            <person name="Alvarado L."/>
            <person name="Berlin A."/>
            <person name="Chapman S.B."/>
            <person name="Chen Z."/>
            <person name="Freedman E."/>
            <person name="Gellesch M."/>
            <person name="Goldberg J."/>
            <person name="Griggs A."/>
            <person name="Gujja S."/>
            <person name="Heilman E.R."/>
            <person name="Heiman D."/>
            <person name="Hepburn T."/>
            <person name="Howarth C."/>
            <person name="Jen D."/>
            <person name="Larson L."/>
            <person name="Mehta T."/>
            <person name="Neiman D."/>
            <person name="Pearson M."/>
            <person name="Roberts A."/>
            <person name="Saif S."/>
            <person name="Shea T."/>
            <person name="Shenoy N."/>
            <person name="Sisk P."/>
            <person name="Stolte C."/>
            <person name="Sykes S."/>
            <person name="Walk T."/>
            <person name="White J."/>
            <person name="Yandava C."/>
            <person name="Haas B."/>
            <person name="Nusbaum C."/>
            <person name="Birren B."/>
        </authorList>
    </citation>
    <scope>NUCLEOTIDE SEQUENCE [LARGE SCALE GENOMIC DNA]</scope>
    <source>
        <strain evidence="3">ATCC 64411 / 73-15</strain>
    </source>
</reference>
<reference evidence="2" key="5">
    <citation type="submission" date="2015-06" db="UniProtKB">
        <authorList>
            <consortium name="EnsemblFungi"/>
        </authorList>
    </citation>
    <scope>IDENTIFICATION</scope>
    <source>
        <strain evidence="2">ATCC 64411</strain>
    </source>
</reference>
<gene>
    <name evidence="1" type="ORF">MAPG_06514</name>
</gene>
<dbReference type="InterPro" id="IPR032710">
    <property type="entry name" value="NTF2-like_dom_sf"/>
</dbReference>
<evidence type="ECO:0008006" key="4">
    <source>
        <dbReference type="Google" id="ProtNLM"/>
    </source>
</evidence>
<sequence length="145" mass="16876">MTSNYSPVLPVDYKDDHGIKEFIAEFFRISDDPEKNEAWVDFYHDNGTFVLNNTTSQGREDIRKARSAMWDQVAERKHEVEKAVPARFPCPKGEDCLDLTLFGKVHQTLKSGDTRSVDWVSHGRLKRQGGSNDRWQFAYYRVYLV</sequence>
<dbReference type="PANTHER" id="PTHR39401:SF1">
    <property type="entry name" value="SNOAL-LIKE DOMAIN-CONTAINING PROTEIN"/>
    <property type="match status" value="1"/>
</dbReference>
<dbReference type="AlphaFoldDB" id="A0A0C4E285"/>
<dbReference type="Proteomes" id="UP000011715">
    <property type="component" value="Unassembled WGS sequence"/>
</dbReference>
<dbReference type="eggNOG" id="ENOG502RITA">
    <property type="taxonomic scope" value="Eukaryota"/>
</dbReference>
<evidence type="ECO:0000313" key="3">
    <source>
        <dbReference type="Proteomes" id="UP000011715"/>
    </source>
</evidence>
<dbReference type="EnsemblFungi" id="MAPG_06514T0">
    <property type="protein sequence ID" value="MAPG_06514T0"/>
    <property type="gene ID" value="MAPG_06514"/>
</dbReference>
<dbReference type="SUPFAM" id="SSF54427">
    <property type="entry name" value="NTF2-like"/>
    <property type="match status" value="1"/>
</dbReference>
<evidence type="ECO:0000313" key="1">
    <source>
        <dbReference type="EMBL" id="KLU87515.1"/>
    </source>
</evidence>
<dbReference type="STRING" id="644358.A0A0C4E285"/>
<evidence type="ECO:0000313" key="2">
    <source>
        <dbReference type="EnsemblFungi" id="MAPG_06514T0"/>
    </source>
</evidence>
<reference evidence="1" key="1">
    <citation type="submission" date="2010-05" db="EMBL/GenBank/DDBJ databases">
        <title>The Genome Sequence of Magnaporthe poae strain ATCC 64411.</title>
        <authorList>
            <consortium name="The Broad Institute Genome Sequencing Platform"/>
            <consortium name="Broad Institute Genome Sequencing Center for Infectious Disease"/>
            <person name="Ma L.-J."/>
            <person name="Dead R."/>
            <person name="Young S."/>
            <person name="Zeng Q."/>
            <person name="Koehrsen M."/>
            <person name="Alvarado L."/>
            <person name="Berlin A."/>
            <person name="Chapman S.B."/>
            <person name="Chen Z."/>
            <person name="Freedman E."/>
            <person name="Gellesch M."/>
            <person name="Goldberg J."/>
            <person name="Griggs A."/>
            <person name="Gujja S."/>
            <person name="Heilman E.R."/>
            <person name="Heiman D."/>
            <person name="Hepburn T."/>
            <person name="Howarth C."/>
            <person name="Jen D."/>
            <person name="Larson L."/>
            <person name="Mehta T."/>
            <person name="Neiman D."/>
            <person name="Pearson M."/>
            <person name="Roberts A."/>
            <person name="Saif S."/>
            <person name="Shea T."/>
            <person name="Shenoy N."/>
            <person name="Sisk P."/>
            <person name="Stolte C."/>
            <person name="Sykes S."/>
            <person name="Walk T."/>
            <person name="White J."/>
            <person name="Yandava C."/>
            <person name="Haas B."/>
            <person name="Nusbaum C."/>
            <person name="Birren B."/>
        </authorList>
    </citation>
    <scope>NUCLEOTIDE SEQUENCE</scope>
    <source>
        <strain evidence="1">ATCC 64411</strain>
    </source>
</reference>
<reference evidence="2" key="4">
    <citation type="journal article" date="2015" name="G3 (Bethesda)">
        <title>Genome sequences of three phytopathogenic species of the Magnaporthaceae family of fungi.</title>
        <authorList>
            <person name="Okagaki L.H."/>
            <person name="Nunes C.C."/>
            <person name="Sailsbery J."/>
            <person name="Clay B."/>
            <person name="Brown D."/>
            <person name="John T."/>
            <person name="Oh Y."/>
            <person name="Young N."/>
            <person name="Fitzgerald M."/>
            <person name="Haas B.J."/>
            <person name="Zeng Q."/>
            <person name="Young S."/>
            <person name="Adiconis X."/>
            <person name="Fan L."/>
            <person name="Levin J.Z."/>
            <person name="Mitchell T.K."/>
            <person name="Okubara P.A."/>
            <person name="Farman M.L."/>
            <person name="Kohn L.M."/>
            <person name="Birren B."/>
            <person name="Ma L.-J."/>
            <person name="Dean R.A."/>
        </authorList>
    </citation>
    <scope>NUCLEOTIDE SEQUENCE</scope>
    <source>
        <strain evidence="2">ATCC 64411 / 73-15</strain>
    </source>
</reference>
<dbReference type="EMBL" id="GL876970">
    <property type="protein sequence ID" value="KLU87515.1"/>
    <property type="molecule type" value="Genomic_DNA"/>
</dbReference>
<keyword evidence="3" id="KW-1185">Reference proteome</keyword>
<name>A0A0C4E285_MAGP6</name>
<accession>A0A0C4E285</accession>
<dbReference type="PANTHER" id="PTHR39401">
    <property type="entry name" value="SNOAL-LIKE DOMAIN-CONTAINING PROTEIN"/>
    <property type="match status" value="1"/>
</dbReference>